<organism evidence="8 9">
    <name type="scientific">Digitaria exilis</name>
    <dbReference type="NCBI Taxonomy" id="1010633"/>
    <lineage>
        <taxon>Eukaryota</taxon>
        <taxon>Viridiplantae</taxon>
        <taxon>Streptophyta</taxon>
        <taxon>Embryophyta</taxon>
        <taxon>Tracheophyta</taxon>
        <taxon>Spermatophyta</taxon>
        <taxon>Magnoliopsida</taxon>
        <taxon>Liliopsida</taxon>
        <taxon>Poales</taxon>
        <taxon>Poaceae</taxon>
        <taxon>PACMAD clade</taxon>
        <taxon>Panicoideae</taxon>
        <taxon>Panicodae</taxon>
        <taxon>Paniceae</taxon>
        <taxon>Anthephorinae</taxon>
        <taxon>Digitaria</taxon>
    </lineage>
</organism>
<dbReference type="Gene3D" id="2.40.330.10">
    <property type="entry name" value="DNA-binding pseudobarrel domain"/>
    <property type="match status" value="3"/>
</dbReference>
<keyword evidence="3" id="KW-0238">DNA-binding</keyword>
<dbReference type="GO" id="GO:0003677">
    <property type="term" value="F:DNA binding"/>
    <property type="evidence" value="ECO:0007669"/>
    <property type="project" value="UniProtKB-KW"/>
</dbReference>
<reference evidence="8" key="1">
    <citation type="submission" date="2020-07" db="EMBL/GenBank/DDBJ databases">
        <title>Genome sequence and genetic diversity analysis of an under-domesticated orphan crop, white fonio (Digitaria exilis).</title>
        <authorList>
            <person name="Bennetzen J.L."/>
            <person name="Chen S."/>
            <person name="Ma X."/>
            <person name="Wang X."/>
            <person name="Yssel A.E.J."/>
            <person name="Chaluvadi S.R."/>
            <person name="Johnson M."/>
            <person name="Gangashetty P."/>
            <person name="Hamidou F."/>
            <person name="Sanogo M.D."/>
            <person name="Zwaenepoel A."/>
            <person name="Wallace J."/>
            <person name="Van De Peer Y."/>
            <person name="Van Deynze A."/>
        </authorList>
    </citation>
    <scope>NUCLEOTIDE SEQUENCE</scope>
    <source>
        <tissue evidence="8">Leaves</tissue>
    </source>
</reference>
<sequence length="379" mass="42445">MPARNIALTDRLILPFSQRITDELAADIGVEVALVVGPAGGKAWPVEVGEDGDGAFLGRGWPEFAAAYGAGAVWLLVLRHRGRGVLFAKTFDVTGCLRELGAPASPAGTTSSKDSTHKPQFIRVLPKDFMQKMLIPAKFVQQHIPKELLDKGTAIVLGPIGKVFSIKLEIGQSGMFFADDWSQFLKFHCITEANALLLRYEGNTVFTVKVYELNGYQRLYKHKENRGQQTIQKQQEISNSSSKCKRKSNWPSTDREKRPKGSMTSSKMKSSVTNCAYELGPPAWLTKKINTSMMRKHHLTFPAAFCNAIGFQDACMITFKTLLSSTRSWQVRLLRYKHTSHQVGSGWRRFCCENKITEGDVCTFNVIDLTLWHVTIVRR</sequence>
<evidence type="ECO:0000256" key="1">
    <source>
        <dbReference type="ARBA" id="ARBA00004123"/>
    </source>
</evidence>
<name>A0A835G073_9POAL</name>
<dbReference type="Pfam" id="PF02362">
    <property type="entry name" value="B3"/>
    <property type="match status" value="2"/>
</dbReference>
<keyword evidence="4" id="KW-0804">Transcription</keyword>
<proteinExistence type="predicted"/>
<dbReference type="Proteomes" id="UP000636709">
    <property type="component" value="Unassembled WGS sequence"/>
</dbReference>
<dbReference type="PANTHER" id="PTHR31674:SF86">
    <property type="entry name" value="B3 DOMAIN-CONTAINING PROTEIN OS04G0347400-RELATED"/>
    <property type="match status" value="1"/>
</dbReference>
<comment type="caution">
    <text evidence="8">The sequence shown here is derived from an EMBL/GenBank/DDBJ whole genome shotgun (WGS) entry which is preliminary data.</text>
</comment>
<dbReference type="OrthoDB" id="1109907at2759"/>
<evidence type="ECO:0000256" key="6">
    <source>
        <dbReference type="SAM" id="MobiDB-lite"/>
    </source>
</evidence>
<dbReference type="CDD" id="cd10017">
    <property type="entry name" value="B3_DNA"/>
    <property type="match status" value="2"/>
</dbReference>
<evidence type="ECO:0000256" key="2">
    <source>
        <dbReference type="ARBA" id="ARBA00023015"/>
    </source>
</evidence>
<comment type="subcellular location">
    <subcellularLocation>
        <location evidence="1">Nucleus</location>
    </subcellularLocation>
</comment>
<evidence type="ECO:0000256" key="4">
    <source>
        <dbReference type="ARBA" id="ARBA00023163"/>
    </source>
</evidence>
<dbReference type="AlphaFoldDB" id="A0A835G073"/>
<dbReference type="SUPFAM" id="SSF101936">
    <property type="entry name" value="DNA-binding pseudobarrel domain"/>
    <property type="match status" value="3"/>
</dbReference>
<evidence type="ECO:0000313" key="9">
    <source>
        <dbReference type="Proteomes" id="UP000636709"/>
    </source>
</evidence>
<accession>A0A835G073</accession>
<dbReference type="EMBL" id="JACEFO010000121">
    <property type="protein sequence ID" value="KAF8780706.1"/>
    <property type="molecule type" value="Genomic_DNA"/>
</dbReference>
<dbReference type="InterPro" id="IPR039218">
    <property type="entry name" value="REM_fam"/>
</dbReference>
<keyword evidence="5" id="KW-0539">Nucleus</keyword>
<evidence type="ECO:0000256" key="3">
    <source>
        <dbReference type="ARBA" id="ARBA00023125"/>
    </source>
</evidence>
<feature type="domain" description="TF-B3" evidence="7">
    <location>
        <begin position="284"/>
        <end position="379"/>
    </location>
</feature>
<dbReference type="InterPro" id="IPR015300">
    <property type="entry name" value="DNA-bd_pseudobarrel_sf"/>
</dbReference>
<dbReference type="PANTHER" id="PTHR31674">
    <property type="entry name" value="B3 DOMAIN-CONTAINING PROTEIN REM-LIKE 3-RELATED"/>
    <property type="match status" value="1"/>
</dbReference>
<feature type="compositionally biased region" description="Polar residues" evidence="6">
    <location>
        <begin position="227"/>
        <end position="237"/>
    </location>
</feature>
<keyword evidence="9" id="KW-1185">Reference proteome</keyword>
<feature type="region of interest" description="Disordered" evidence="6">
    <location>
        <begin position="224"/>
        <end position="269"/>
    </location>
</feature>
<keyword evidence="2" id="KW-0805">Transcription regulation</keyword>
<dbReference type="SMART" id="SM01019">
    <property type="entry name" value="B3"/>
    <property type="match status" value="2"/>
</dbReference>
<dbReference type="GO" id="GO:0005634">
    <property type="term" value="C:nucleus"/>
    <property type="evidence" value="ECO:0007669"/>
    <property type="project" value="UniProtKB-SubCell"/>
</dbReference>
<dbReference type="PROSITE" id="PS50863">
    <property type="entry name" value="B3"/>
    <property type="match status" value="1"/>
</dbReference>
<evidence type="ECO:0000313" key="8">
    <source>
        <dbReference type="EMBL" id="KAF8780706.1"/>
    </source>
</evidence>
<evidence type="ECO:0000256" key="5">
    <source>
        <dbReference type="ARBA" id="ARBA00023242"/>
    </source>
</evidence>
<protein>
    <recommendedName>
        <fullName evidence="7">TF-B3 domain-containing protein</fullName>
    </recommendedName>
</protein>
<evidence type="ECO:0000259" key="7">
    <source>
        <dbReference type="PROSITE" id="PS50863"/>
    </source>
</evidence>
<dbReference type="InterPro" id="IPR003340">
    <property type="entry name" value="B3_DNA-bd"/>
</dbReference>
<gene>
    <name evidence="8" type="ORF">HU200_001311</name>
</gene>